<proteinExistence type="predicted"/>
<name>A0A3N4KBV1_9PEZI</name>
<sequence length="218" mass="24287">MCGLSYNPDDPPIMPARRTAHVLQSLAPNQQKKATRTTAAAAAAQNPTPACSCGTELAELRQEVSELTRALNEMKEVMYARLLFPHMSLAEAQTDATEVTWEHVRPPKRQRSDSALYLPDIPDGFSDSTAHSLVFKQRTRNAEKECERACKKLKINPVTGEPLENLSKTAAVVVKETHEQAMRVTRRMAVVIEPPTRSRVEKSKRGRSSTLRVGRGRK</sequence>
<protein>
    <submittedName>
        <fullName evidence="2">Uncharacterized protein</fullName>
    </submittedName>
</protein>
<reference evidence="2 3" key="1">
    <citation type="journal article" date="2018" name="Nat. Ecol. Evol.">
        <title>Pezizomycetes genomes reveal the molecular basis of ectomycorrhizal truffle lifestyle.</title>
        <authorList>
            <person name="Murat C."/>
            <person name="Payen T."/>
            <person name="Noel B."/>
            <person name="Kuo A."/>
            <person name="Morin E."/>
            <person name="Chen J."/>
            <person name="Kohler A."/>
            <person name="Krizsan K."/>
            <person name="Balestrini R."/>
            <person name="Da Silva C."/>
            <person name="Montanini B."/>
            <person name="Hainaut M."/>
            <person name="Levati E."/>
            <person name="Barry K.W."/>
            <person name="Belfiori B."/>
            <person name="Cichocki N."/>
            <person name="Clum A."/>
            <person name="Dockter R.B."/>
            <person name="Fauchery L."/>
            <person name="Guy J."/>
            <person name="Iotti M."/>
            <person name="Le Tacon F."/>
            <person name="Lindquist E.A."/>
            <person name="Lipzen A."/>
            <person name="Malagnac F."/>
            <person name="Mello A."/>
            <person name="Molinier V."/>
            <person name="Miyauchi S."/>
            <person name="Poulain J."/>
            <person name="Riccioni C."/>
            <person name="Rubini A."/>
            <person name="Sitrit Y."/>
            <person name="Splivallo R."/>
            <person name="Traeger S."/>
            <person name="Wang M."/>
            <person name="Zifcakova L."/>
            <person name="Wipf D."/>
            <person name="Zambonelli A."/>
            <person name="Paolocci F."/>
            <person name="Nowrousian M."/>
            <person name="Ottonello S."/>
            <person name="Baldrian P."/>
            <person name="Spatafora J.W."/>
            <person name="Henrissat B."/>
            <person name="Nagy L.G."/>
            <person name="Aury J.M."/>
            <person name="Wincker P."/>
            <person name="Grigoriev I.V."/>
            <person name="Bonfante P."/>
            <person name="Martin F.M."/>
        </authorList>
    </citation>
    <scope>NUCLEOTIDE SEQUENCE [LARGE SCALE GENOMIC DNA]</scope>
    <source>
        <strain evidence="2 3">CCBAS932</strain>
    </source>
</reference>
<organism evidence="2 3">
    <name type="scientific">Morchella conica CCBAS932</name>
    <dbReference type="NCBI Taxonomy" id="1392247"/>
    <lineage>
        <taxon>Eukaryota</taxon>
        <taxon>Fungi</taxon>
        <taxon>Dikarya</taxon>
        <taxon>Ascomycota</taxon>
        <taxon>Pezizomycotina</taxon>
        <taxon>Pezizomycetes</taxon>
        <taxon>Pezizales</taxon>
        <taxon>Morchellaceae</taxon>
        <taxon>Morchella</taxon>
    </lineage>
</organism>
<evidence type="ECO:0000256" key="1">
    <source>
        <dbReference type="SAM" id="MobiDB-lite"/>
    </source>
</evidence>
<dbReference type="OrthoDB" id="5341229at2759"/>
<accession>A0A3N4KBV1</accession>
<gene>
    <name evidence="2" type="ORF">P167DRAFT_578745</name>
</gene>
<dbReference type="EMBL" id="ML119171">
    <property type="protein sequence ID" value="RPB07963.1"/>
    <property type="molecule type" value="Genomic_DNA"/>
</dbReference>
<feature type="compositionally biased region" description="Low complexity" evidence="1">
    <location>
        <begin position="29"/>
        <end position="48"/>
    </location>
</feature>
<keyword evidence="3" id="KW-1185">Reference proteome</keyword>
<evidence type="ECO:0000313" key="3">
    <source>
        <dbReference type="Proteomes" id="UP000277580"/>
    </source>
</evidence>
<feature type="region of interest" description="Disordered" evidence="1">
    <location>
        <begin position="194"/>
        <end position="218"/>
    </location>
</feature>
<dbReference type="InParanoid" id="A0A3N4KBV1"/>
<evidence type="ECO:0000313" key="2">
    <source>
        <dbReference type="EMBL" id="RPB07963.1"/>
    </source>
</evidence>
<feature type="region of interest" description="Disordered" evidence="1">
    <location>
        <begin position="28"/>
        <end position="48"/>
    </location>
</feature>
<dbReference type="Proteomes" id="UP000277580">
    <property type="component" value="Unassembled WGS sequence"/>
</dbReference>
<dbReference type="AlphaFoldDB" id="A0A3N4KBV1"/>